<dbReference type="AlphaFoldDB" id="A0A2P4UH22"/>
<evidence type="ECO:0000313" key="3">
    <source>
        <dbReference type="EMBL" id="POM24357.1"/>
    </source>
</evidence>
<dbReference type="PROSITE" id="PS51257">
    <property type="entry name" value="PROKAR_LIPOPROTEIN"/>
    <property type="match status" value="1"/>
</dbReference>
<dbReference type="Pfam" id="PF13343">
    <property type="entry name" value="SBP_bac_6"/>
    <property type="match status" value="1"/>
</dbReference>
<dbReference type="EMBL" id="MTBP01000002">
    <property type="protein sequence ID" value="POM24357.1"/>
    <property type="molecule type" value="Genomic_DNA"/>
</dbReference>
<accession>A0A2P4UH22</accession>
<dbReference type="Proteomes" id="UP000242367">
    <property type="component" value="Unassembled WGS sequence"/>
</dbReference>
<dbReference type="PANTHER" id="PTHR30006">
    <property type="entry name" value="THIAMINE-BINDING PERIPLASMIC PROTEIN-RELATED"/>
    <property type="match status" value="1"/>
</dbReference>
<evidence type="ECO:0008006" key="5">
    <source>
        <dbReference type="Google" id="ProtNLM"/>
    </source>
</evidence>
<dbReference type="RefSeq" id="WP_103563496.1">
    <property type="nucleotide sequence ID" value="NZ_MTBP01000002.1"/>
</dbReference>
<organism evidence="3 4">
    <name type="scientific">Actinomadura rubteroloni</name>
    <dbReference type="NCBI Taxonomy" id="1926885"/>
    <lineage>
        <taxon>Bacteria</taxon>
        <taxon>Bacillati</taxon>
        <taxon>Actinomycetota</taxon>
        <taxon>Actinomycetes</taxon>
        <taxon>Streptosporangiales</taxon>
        <taxon>Thermomonosporaceae</taxon>
        <taxon>Actinomadura</taxon>
    </lineage>
</organism>
<protein>
    <recommendedName>
        <fullName evidence="5">Extracellular solute-binding protein</fullName>
    </recommendedName>
</protein>
<evidence type="ECO:0000256" key="2">
    <source>
        <dbReference type="SAM" id="SignalP"/>
    </source>
</evidence>
<evidence type="ECO:0000256" key="1">
    <source>
        <dbReference type="ARBA" id="ARBA00022729"/>
    </source>
</evidence>
<name>A0A2P4UH22_9ACTN</name>
<sequence precursor="true">MGLRLLQQWKPALAVALVAGVAAACGGSGGTDETATKAAEAAKTRLANNPALSAMVAAANKEGALNLNWGLDGRSTLKNLTDAFKTAYGLNIKVTLTPQQNMPTNAGKLAQEYKAGKPSSTDAFLGNPESTFGVGPKGQDALKKIDWAKTAPWTKGLANSDDTALTWVDQIPGFTYNTTLIPKNEVPKSAQDILKLTKPIASTPYAAQFNALGAKQAMGADGVRAYLRSFKPKGYLGCGELNRIASGEFAGLWVSCGVNIGDIFAAQGAPIATTVLKDAAIISTRYVAIPKNSAHPNAAELWATWLLTPEAQQIMYKGDFNDNPRLPGSKTAKQIAGYEAQGVKFTKLDYEFAAANPDLYNARFKGELIKLLTGK</sequence>
<dbReference type="Gene3D" id="3.40.190.10">
    <property type="entry name" value="Periplasmic binding protein-like II"/>
    <property type="match status" value="2"/>
</dbReference>
<dbReference type="SUPFAM" id="SSF53850">
    <property type="entry name" value="Periplasmic binding protein-like II"/>
    <property type="match status" value="1"/>
</dbReference>
<comment type="caution">
    <text evidence="3">The sequence shown here is derived from an EMBL/GenBank/DDBJ whole genome shotgun (WGS) entry which is preliminary data.</text>
</comment>
<keyword evidence="4" id="KW-1185">Reference proteome</keyword>
<evidence type="ECO:0000313" key="4">
    <source>
        <dbReference type="Proteomes" id="UP000242367"/>
    </source>
</evidence>
<gene>
    <name evidence="3" type="ORF">BTM25_29860</name>
</gene>
<proteinExistence type="predicted"/>
<feature type="chain" id="PRO_5015180914" description="Extracellular solute-binding protein" evidence="2">
    <location>
        <begin position="25"/>
        <end position="375"/>
    </location>
</feature>
<reference evidence="3 4" key="1">
    <citation type="journal article" date="2017" name="Chemistry">
        <title>Isolation, Biosynthesis and Chemical Modifications of Rubterolones A-F: Rare Tropolone Alkaloids from Actinomadura sp. 5-2.</title>
        <authorList>
            <person name="Guo H."/>
            <person name="Benndorf R."/>
            <person name="Leichnitz D."/>
            <person name="Klassen J.L."/>
            <person name="Vollmers J."/>
            <person name="Gorls H."/>
            <person name="Steinacker M."/>
            <person name="Weigel C."/>
            <person name="Dahse H.M."/>
            <person name="Kaster A.K."/>
            <person name="de Beer Z.W."/>
            <person name="Poulsen M."/>
            <person name="Beemelmanns C."/>
        </authorList>
    </citation>
    <scope>NUCLEOTIDE SEQUENCE [LARGE SCALE GENOMIC DNA]</scope>
    <source>
        <strain evidence="3 4">5-2</strain>
    </source>
</reference>
<keyword evidence="1 2" id="KW-0732">Signal</keyword>
<feature type="signal peptide" evidence="2">
    <location>
        <begin position="1"/>
        <end position="24"/>
    </location>
</feature>